<organism evidence="1 2">
    <name type="scientific">Pseudoflavonifractor gallinarum</name>
    <dbReference type="NCBI Taxonomy" id="2779352"/>
    <lineage>
        <taxon>Bacteria</taxon>
        <taxon>Bacillati</taxon>
        <taxon>Bacillota</taxon>
        <taxon>Clostridia</taxon>
        <taxon>Eubacteriales</taxon>
        <taxon>Oscillospiraceae</taxon>
        <taxon>Pseudoflavonifractor</taxon>
    </lineage>
</organism>
<evidence type="ECO:0000313" key="2">
    <source>
        <dbReference type="Proteomes" id="UP000806211"/>
    </source>
</evidence>
<evidence type="ECO:0008006" key="3">
    <source>
        <dbReference type="Google" id="ProtNLM"/>
    </source>
</evidence>
<name>A0ABR9RET2_9FIRM</name>
<dbReference type="EMBL" id="JADCKF010000015">
    <property type="protein sequence ID" value="MBE5057155.1"/>
    <property type="molecule type" value="Genomic_DNA"/>
</dbReference>
<proteinExistence type="predicted"/>
<gene>
    <name evidence="1" type="ORF">INF37_14330</name>
</gene>
<keyword evidence="2" id="KW-1185">Reference proteome</keyword>
<accession>A0ABR9RET2</accession>
<dbReference type="Proteomes" id="UP000806211">
    <property type="component" value="Unassembled WGS sequence"/>
</dbReference>
<evidence type="ECO:0000313" key="1">
    <source>
        <dbReference type="EMBL" id="MBE5057155.1"/>
    </source>
</evidence>
<dbReference type="RefSeq" id="WP_193539055.1">
    <property type="nucleotide sequence ID" value="NZ_JADCKF010000015.1"/>
</dbReference>
<protein>
    <recommendedName>
        <fullName evidence="3">DUF1819 family protein</fullName>
    </recommendedName>
</protein>
<reference evidence="1 2" key="1">
    <citation type="submission" date="2020-10" db="EMBL/GenBank/DDBJ databases">
        <title>ChiBAC.</title>
        <authorList>
            <person name="Zenner C."/>
            <person name="Hitch T.C.A."/>
            <person name="Clavel T."/>
        </authorList>
    </citation>
    <scope>NUCLEOTIDE SEQUENCE [LARGE SCALE GENOMIC DNA]</scope>
    <source>
        <strain evidence="1 2">DSM 107456</strain>
    </source>
</reference>
<comment type="caution">
    <text evidence="1">The sequence shown here is derived from an EMBL/GenBank/DDBJ whole genome shotgun (WGS) entry which is preliminary data.</text>
</comment>
<sequence length="266" mass="29838">MFKANPDGMRMEPTPERVLSVCRLISHDSMSRDEVRKCMTLGINDEKEIDQINKSINVALEELSLIKANAENLILAVDPGVIASPKAFRRYVSARVFSAKDTTFHMFTKWLIAQNERIFALKSWEGLAKTCASEVKELAALNENAVLGWRFWAAFLGLGYLSGTMIIPNMKLRLEDVLATTYTEKFKYNETVLAQDFVLWLSTKIPEVEIGSNLPLALSAGLRTLHEIGLIKLETWSDSTPVMLYYVDGDPINGFTHISVKEAMAS</sequence>